<keyword evidence="5" id="KW-0464">Manganese</keyword>
<dbReference type="SUPFAM" id="SSF53092">
    <property type="entry name" value="Creatinase/prolidase N-terminal domain"/>
    <property type="match status" value="1"/>
</dbReference>
<organism evidence="10 11">
    <name type="scientific">Clathrus columnatus</name>
    <dbReference type="NCBI Taxonomy" id="1419009"/>
    <lineage>
        <taxon>Eukaryota</taxon>
        <taxon>Fungi</taxon>
        <taxon>Dikarya</taxon>
        <taxon>Basidiomycota</taxon>
        <taxon>Agaricomycotina</taxon>
        <taxon>Agaricomycetes</taxon>
        <taxon>Phallomycetidae</taxon>
        <taxon>Phallales</taxon>
        <taxon>Clathraceae</taxon>
        <taxon>Clathrus</taxon>
    </lineage>
</organism>
<evidence type="ECO:0000259" key="8">
    <source>
        <dbReference type="Pfam" id="PF01321"/>
    </source>
</evidence>
<feature type="compositionally biased region" description="Polar residues" evidence="6">
    <location>
        <begin position="1"/>
        <end position="29"/>
    </location>
</feature>
<evidence type="ECO:0000256" key="2">
    <source>
        <dbReference type="ARBA" id="ARBA00008766"/>
    </source>
</evidence>
<dbReference type="GO" id="GO:0016787">
    <property type="term" value="F:hydrolase activity"/>
    <property type="evidence" value="ECO:0007669"/>
    <property type="project" value="UniProtKB-KW"/>
</dbReference>
<dbReference type="InterPro" id="IPR000994">
    <property type="entry name" value="Pept_M24"/>
</dbReference>
<dbReference type="Pfam" id="PF16188">
    <property type="entry name" value="Peptidase_M24_C"/>
    <property type="match status" value="1"/>
</dbReference>
<comment type="similarity">
    <text evidence="2">Belongs to the peptidase M24B family.</text>
</comment>
<evidence type="ECO:0000256" key="1">
    <source>
        <dbReference type="ARBA" id="ARBA00001936"/>
    </source>
</evidence>
<dbReference type="FunFam" id="3.40.350.10:FF:000003">
    <property type="entry name" value="Xaa-pro aminopeptidase P"/>
    <property type="match status" value="1"/>
</dbReference>
<keyword evidence="4" id="KW-0378">Hydrolase</keyword>
<feature type="domain" description="Peptidase M24" evidence="7">
    <location>
        <begin position="419"/>
        <end position="654"/>
    </location>
</feature>
<evidence type="ECO:0000259" key="9">
    <source>
        <dbReference type="Pfam" id="PF16188"/>
    </source>
</evidence>
<dbReference type="InterPro" id="IPR032416">
    <property type="entry name" value="Peptidase_M24_C"/>
</dbReference>
<comment type="caution">
    <text evidence="10">The sequence shown here is derived from an EMBL/GenBank/DDBJ whole genome shotgun (WGS) entry which is preliminary data.</text>
</comment>
<dbReference type="Pfam" id="PF16189">
    <property type="entry name" value="Creatinase_N_2"/>
    <property type="match status" value="1"/>
</dbReference>
<dbReference type="InterPro" id="IPR036005">
    <property type="entry name" value="Creatinase/aminopeptidase-like"/>
</dbReference>
<evidence type="ECO:0000256" key="4">
    <source>
        <dbReference type="ARBA" id="ARBA00022801"/>
    </source>
</evidence>
<keyword evidence="11" id="KW-1185">Reference proteome</keyword>
<protein>
    <submittedName>
        <fullName evidence="10">Uncharacterized protein</fullName>
    </submittedName>
</protein>
<dbReference type="EMBL" id="BPWL01000004">
    <property type="protein sequence ID" value="GJJ09346.1"/>
    <property type="molecule type" value="Genomic_DNA"/>
</dbReference>
<evidence type="ECO:0000256" key="5">
    <source>
        <dbReference type="ARBA" id="ARBA00023211"/>
    </source>
</evidence>
<dbReference type="PANTHER" id="PTHR43763:SF17">
    <property type="entry name" value="AMINOPEPTIDASE P, CYTOPLASMIC-RELATED"/>
    <property type="match status" value="1"/>
</dbReference>
<evidence type="ECO:0000259" key="7">
    <source>
        <dbReference type="Pfam" id="PF00557"/>
    </source>
</evidence>
<dbReference type="Pfam" id="PF00557">
    <property type="entry name" value="Peptidase_M24"/>
    <property type="match status" value="1"/>
</dbReference>
<reference evidence="10" key="1">
    <citation type="submission" date="2021-10" db="EMBL/GenBank/DDBJ databases">
        <title>De novo Genome Assembly of Clathrus columnatus (Basidiomycota, Fungi) Using Illumina and Nanopore Sequence Data.</title>
        <authorList>
            <person name="Ogiso-Tanaka E."/>
            <person name="Itagaki H."/>
            <person name="Hosoya T."/>
            <person name="Hosaka K."/>
        </authorList>
    </citation>
    <scope>NUCLEOTIDE SEQUENCE</scope>
    <source>
        <strain evidence="10">MO-923</strain>
    </source>
</reference>
<evidence type="ECO:0000313" key="10">
    <source>
        <dbReference type="EMBL" id="GJJ09346.1"/>
    </source>
</evidence>
<dbReference type="Gene3D" id="3.90.230.10">
    <property type="entry name" value="Creatinase/methionine aminopeptidase superfamily"/>
    <property type="match status" value="1"/>
</dbReference>
<accession>A0AAV5A3W7</accession>
<name>A0AAV5A3W7_9AGAM</name>
<feature type="region of interest" description="Disordered" evidence="6">
    <location>
        <begin position="1"/>
        <end position="30"/>
    </location>
</feature>
<dbReference type="Proteomes" id="UP001050691">
    <property type="component" value="Unassembled WGS sequence"/>
</dbReference>
<evidence type="ECO:0000256" key="3">
    <source>
        <dbReference type="ARBA" id="ARBA00022723"/>
    </source>
</evidence>
<dbReference type="Pfam" id="PF01321">
    <property type="entry name" value="Creatinase_N"/>
    <property type="match status" value="1"/>
</dbReference>
<sequence>MTETPSESAITLSSHSVSTEASSIPNDAQASKLRKNKKKWFNWKVNWFKKNSKKYLDEEGEGSIFAPSSRNGSFSSRADKSPDRPAQTQVEQQEETISDTSARLKALRDLMIADKINFYIVPNQDAHISEFVAPKDQRLKWISGFTGSSGVAVISEDEATLFTDSRYWIQASRQLDSNWKLQRVSLDGDQNDWLDYIQRCSKDSRIAIDPRHVSHRIAVDLRERLRACNSKLIFPEHNMIDAIWRGRPYRSKEMIFIHPLQFTGVSASDKLNLVKDWIRNYSSNFGQLKEEEKPAATLLTSLAEIAWTLNLRGNDIPFNPLFYSFLLITLHGTTLFMEKAKLTDDISQYLTDLDVKTEEYDDIWNFLRHKKWGDGKVLISQNSPYVVSLLISSSRYIIAPSIVEDLKAIKNEVELRGLEQAYVRDGAVYVRWLAWLEEKIRKGSTLTEYEATVRLSKFQNQGQNFVGLAYKIRSAYGSNAAMPFYSPPLSDSSIIERKKPYLMHVIHFPPPPGYDGTCSTARTTHFGQPTNEQRDAFTRTLQGHIAIDTAIFPEGTTGGQLDVLAKRELWAGGLNYLVRPIHYGQLSILKIKRSRHIKHATGYGIGSFLSVHEGPQEIAVGNNTPLKPGHVIINQPGYYREDDFGIRIGSALVVARVQIPNPSGGSGTWLGFRRLTRVPIQTRMIQPGLLSEKEKNWIKDHNLNCFKVLAPLLKDDKQALIWLRGQLDPGLTRELGL</sequence>
<evidence type="ECO:0000313" key="11">
    <source>
        <dbReference type="Proteomes" id="UP001050691"/>
    </source>
</evidence>
<feature type="region of interest" description="Disordered" evidence="6">
    <location>
        <begin position="60"/>
        <end position="97"/>
    </location>
</feature>
<proteinExistence type="inferred from homology"/>
<dbReference type="GO" id="GO:0046872">
    <property type="term" value="F:metal ion binding"/>
    <property type="evidence" value="ECO:0007669"/>
    <property type="project" value="UniProtKB-KW"/>
</dbReference>
<feature type="domain" description="Creatinase N-terminal" evidence="8">
    <location>
        <begin position="103"/>
        <end position="228"/>
    </location>
</feature>
<dbReference type="InterPro" id="IPR029149">
    <property type="entry name" value="Creatin/AminoP/Spt16_N"/>
</dbReference>
<dbReference type="InterPro" id="IPR050422">
    <property type="entry name" value="X-Pro_aminopeptidase_P"/>
</dbReference>
<dbReference type="PANTHER" id="PTHR43763">
    <property type="entry name" value="XAA-PRO AMINOPEPTIDASE 1"/>
    <property type="match status" value="1"/>
</dbReference>
<dbReference type="GO" id="GO:0005737">
    <property type="term" value="C:cytoplasm"/>
    <property type="evidence" value="ECO:0007669"/>
    <property type="project" value="UniProtKB-ARBA"/>
</dbReference>
<dbReference type="AlphaFoldDB" id="A0AAV5A3W7"/>
<dbReference type="Gene3D" id="3.40.350.10">
    <property type="entry name" value="Creatinase/prolidase N-terminal domain"/>
    <property type="match status" value="2"/>
</dbReference>
<dbReference type="FunFam" id="3.90.230.10:FF:000007">
    <property type="entry name" value="Xaa-Pro aminopeptidase P"/>
    <property type="match status" value="1"/>
</dbReference>
<feature type="compositionally biased region" description="Polar residues" evidence="6">
    <location>
        <begin position="66"/>
        <end position="76"/>
    </location>
</feature>
<gene>
    <name evidence="10" type="ORF">Clacol_003568</name>
</gene>
<keyword evidence="3" id="KW-0479">Metal-binding</keyword>
<evidence type="ECO:0000256" key="6">
    <source>
        <dbReference type="SAM" id="MobiDB-lite"/>
    </source>
</evidence>
<dbReference type="InterPro" id="IPR000587">
    <property type="entry name" value="Creatinase_N"/>
</dbReference>
<dbReference type="SUPFAM" id="SSF55920">
    <property type="entry name" value="Creatinase/aminopeptidase"/>
    <property type="match status" value="1"/>
</dbReference>
<feature type="domain" description="Peptidase M24 C-terminal" evidence="9">
    <location>
        <begin position="669"/>
        <end position="726"/>
    </location>
</feature>
<comment type="cofactor">
    <cofactor evidence="1">
        <name>Mn(2+)</name>
        <dbReference type="ChEBI" id="CHEBI:29035"/>
    </cofactor>
</comment>